<dbReference type="InterPro" id="IPR022907">
    <property type="entry name" value="VapC_family"/>
</dbReference>
<evidence type="ECO:0000256" key="3">
    <source>
        <dbReference type="ARBA" id="ARBA00022723"/>
    </source>
</evidence>
<feature type="domain" description="PIN" evidence="6">
    <location>
        <begin position="5"/>
        <end position="129"/>
    </location>
</feature>
<organism evidence="7 8">
    <name type="scientific">Natrinema saccharevitans</name>
    <dbReference type="NCBI Taxonomy" id="301967"/>
    <lineage>
        <taxon>Archaea</taxon>
        <taxon>Methanobacteriati</taxon>
        <taxon>Methanobacteriota</taxon>
        <taxon>Stenosarchaea group</taxon>
        <taxon>Halobacteria</taxon>
        <taxon>Halobacteriales</taxon>
        <taxon>Natrialbaceae</taxon>
        <taxon>Natrinema</taxon>
    </lineage>
</organism>
<keyword evidence="4 5" id="KW-0378">Hydrolase</keyword>
<keyword evidence="5" id="KW-0460">Magnesium</keyword>
<proteinExistence type="inferred from homology"/>
<comment type="caution">
    <text evidence="7">The sequence shown here is derived from an EMBL/GenBank/DDBJ whole genome shotgun (WGS) entry which is preliminary data.</text>
</comment>
<evidence type="ECO:0000313" key="7">
    <source>
        <dbReference type="EMBL" id="OLZ41953.1"/>
    </source>
</evidence>
<dbReference type="Pfam" id="PF01850">
    <property type="entry name" value="PIN"/>
    <property type="match status" value="1"/>
</dbReference>
<dbReference type="InterPro" id="IPR029060">
    <property type="entry name" value="PIN-like_dom_sf"/>
</dbReference>
<sequence>MTAAVDTSVLFAHRSAHDEFHERATEIIAGVDHGKLPELHITEHVLAETLNLLLNKGTHRKATQTMDLLIEGSHFRLLHTPKTDFNSTQALFRRHPHLSFVDASIVAYMQRTGIEYLYSFDDDFDSVDGVTRANSAVDPRS</sequence>
<dbReference type="GO" id="GO:0016787">
    <property type="term" value="F:hydrolase activity"/>
    <property type="evidence" value="ECO:0007669"/>
    <property type="project" value="UniProtKB-KW"/>
</dbReference>
<keyword evidence="2 5" id="KW-0540">Nuclease</keyword>
<dbReference type="EC" id="3.1.-.-" evidence="5"/>
<evidence type="ECO:0000256" key="1">
    <source>
        <dbReference type="ARBA" id="ARBA00022649"/>
    </source>
</evidence>
<dbReference type="Gene3D" id="3.40.50.1010">
    <property type="entry name" value="5'-nuclease"/>
    <property type="match status" value="1"/>
</dbReference>
<evidence type="ECO:0000259" key="6">
    <source>
        <dbReference type="Pfam" id="PF01850"/>
    </source>
</evidence>
<gene>
    <name evidence="5" type="primary">vapC</name>
    <name evidence="7" type="ORF">A6E15_13605</name>
</gene>
<dbReference type="SUPFAM" id="SSF88723">
    <property type="entry name" value="PIN domain-like"/>
    <property type="match status" value="1"/>
</dbReference>
<feature type="binding site" evidence="5">
    <location>
        <position position="102"/>
    </location>
    <ligand>
        <name>Mg(2+)</name>
        <dbReference type="ChEBI" id="CHEBI:18420"/>
    </ligand>
</feature>
<keyword evidence="5" id="KW-0800">Toxin</keyword>
<dbReference type="AlphaFoldDB" id="A0A1S8AYM1"/>
<dbReference type="PANTHER" id="PTHR42188">
    <property type="entry name" value="23S RRNA-SPECIFIC ENDONUCLEASE VAPC20"/>
    <property type="match status" value="1"/>
</dbReference>
<evidence type="ECO:0000256" key="4">
    <source>
        <dbReference type="ARBA" id="ARBA00022801"/>
    </source>
</evidence>
<comment type="function">
    <text evidence="5">Toxic component of a toxin-antitoxin (TA) system. An RNase.</text>
</comment>
<keyword evidence="3 5" id="KW-0479">Metal-binding</keyword>
<dbReference type="RefSeq" id="WP_076147043.1">
    <property type="nucleotide sequence ID" value="NZ_LWLN01000001.1"/>
</dbReference>
<dbReference type="GO" id="GO:0090729">
    <property type="term" value="F:toxin activity"/>
    <property type="evidence" value="ECO:0007669"/>
    <property type="project" value="UniProtKB-KW"/>
</dbReference>
<name>A0A1S8AYM1_9EURY</name>
<dbReference type="InterPro" id="IPR039018">
    <property type="entry name" value="VapC20-like"/>
</dbReference>
<evidence type="ECO:0000313" key="8">
    <source>
        <dbReference type="Proteomes" id="UP000189370"/>
    </source>
</evidence>
<dbReference type="PANTHER" id="PTHR42188:SF1">
    <property type="entry name" value="23S RRNA-SPECIFIC ENDONUCLEASE VAPC20"/>
    <property type="match status" value="1"/>
</dbReference>
<accession>A0A1S8AYM1</accession>
<dbReference type="EMBL" id="LWLN01000001">
    <property type="protein sequence ID" value="OLZ41953.1"/>
    <property type="molecule type" value="Genomic_DNA"/>
</dbReference>
<dbReference type="InterPro" id="IPR002716">
    <property type="entry name" value="PIN_dom"/>
</dbReference>
<evidence type="ECO:0000256" key="2">
    <source>
        <dbReference type="ARBA" id="ARBA00022722"/>
    </source>
</evidence>
<feature type="binding site" evidence="5">
    <location>
        <position position="6"/>
    </location>
    <ligand>
        <name>Mg(2+)</name>
        <dbReference type="ChEBI" id="CHEBI:18420"/>
    </ligand>
</feature>
<keyword evidence="1 5" id="KW-1277">Toxin-antitoxin system</keyword>
<dbReference type="GO" id="GO:0004521">
    <property type="term" value="F:RNA endonuclease activity"/>
    <property type="evidence" value="ECO:0007669"/>
    <property type="project" value="InterPro"/>
</dbReference>
<keyword evidence="8" id="KW-1185">Reference proteome</keyword>
<dbReference type="HAMAP" id="MF_00265">
    <property type="entry name" value="VapC_Nob1"/>
    <property type="match status" value="1"/>
</dbReference>
<evidence type="ECO:0000256" key="5">
    <source>
        <dbReference type="HAMAP-Rule" id="MF_00265"/>
    </source>
</evidence>
<dbReference type="OrthoDB" id="41298at2157"/>
<dbReference type="GO" id="GO:0000287">
    <property type="term" value="F:magnesium ion binding"/>
    <property type="evidence" value="ECO:0007669"/>
    <property type="project" value="UniProtKB-UniRule"/>
</dbReference>
<comment type="cofactor">
    <cofactor evidence="5">
        <name>Mg(2+)</name>
        <dbReference type="ChEBI" id="CHEBI:18420"/>
    </cofactor>
</comment>
<dbReference type="GO" id="GO:0016075">
    <property type="term" value="P:rRNA catabolic process"/>
    <property type="evidence" value="ECO:0007669"/>
    <property type="project" value="TreeGrafter"/>
</dbReference>
<protein>
    <recommendedName>
        <fullName evidence="5">Ribonuclease VapC</fullName>
        <shortName evidence="5">RNase VapC</shortName>
        <ecNumber evidence="5">3.1.-.-</ecNumber>
    </recommendedName>
    <alternativeName>
        <fullName evidence="5">Putative toxin VapC</fullName>
    </alternativeName>
</protein>
<reference evidence="8" key="1">
    <citation type="submission" date="2016-04" db="EMBL/GenBank/DDBJ databases">
        <authorList>
            <person name="Chen S.-C."/>
            <person name="Lai M.-C."/>
        </authorList>
    </citation>
    <scope>NUCLEOTIDE SEQUENCE [LARGE SCALE GENOMIC DNA]</scope>
    <source>
        <strain evidence="8">AB14</strain>
    </source>
</reference>
<dbReference type="Proteomes" id="UP000189370">
    <property type="component" value="Unassembled WGS sequence"/>
</dbReference>
<comment type="similarity">
    <text evidence="5">Belongs to the PINc/VapC protein family.</text>
</comment>